<keyword evidence="11" id="KW-1185">Reference proteome</keyword>
<keyword evidence="7" id="KW-0206">Cytoskeleton</keyword>
<evidence type="ECO:0000256" key="5">
    <source>
        <dbReference type="ARBA" id="ARBA00022794"/>
    </source>
</evidence>
<keyword evidence="6" id="KW-0969">Cilium</keyword>
<dbReference type="Proteomes" id="UP001633002">
    <property type="component" value="Unassembled WGS sequence"/>
</dbReference>
<evidence type="ECO:0000256" key="1">
    <source>
        <dbReference type="ARBA" id="ARBA00004430"/>
    </source>
</evidence>
<keyword evidence="4" id="KW-0963">Cytoplasm</keyword>
<protein>
    <recommendedName>
        <fullName evidence="3">Cilia- and flagella-associated protein 206</fullName>
    </recommendedName>
</protein>
<dbReference type="GO" id="GO:0030030">
    <property type="term" value="P:cell projection organization"/>
    <property type="evidence" value="ECO:0007669"/>
    <property type="project" value="UniProtKB-KW"/>
</dbReference>
<name>A0ABD3GAZ9_9MARC</name>
<evidence type="ECO:0000256" key="9">
    <source>
        <dbReference type="SAM" id="MobiDB-lite"/>
    </source>
</evidence>
<evidence type="ECO:0000256" key="3">
    <source>
        <dbReference type="ARBA" id="ARBA00021602"/>
    </source>
</evidence>
<feature type="region of interest" description="Disordered" evidence="9">
    <location>
        <begin position="50"/>
        <end position="79"/>
    </location>
</feature>
<reference evidence="10 11" key="1">
    <citation type="submission" date="2024-09" db="EMBL/GenBank/DDBJ databases">
        <title>Chromosome-scale assembly of Riccia sorocarpa.</title>
        <authorList>
            <person name="Paukszto L."/>
        </authorList>
    </citation>
    <scope>NUCLEOTIDE SEQUENCE [LARGE SCALE GENOMIC DNA]</scope>
    <source>
        <strain evidence="10">LP-2024</strain>
        <tissue evidence="10">Aerial parts of the thallus</tissue>
    </source>
</reference>
<evidence type="ECO:0000313" key="10">
    <source>
        <dbReference type="EMBL" id="KAL3675056.1"/>
    </source>
</evidence>
<evidence type="ECO:0000313" key="11">
    <source>
        <dbReference type="Proteomes" id="UP001633002"/>
    </source>
</evidence>
<evidence type="ECO:0000256" key="4">
    <source>
        <dbReference type="ARBA" id="ARBA00022490"/>
    </source>
</evidence>
<proteinExistence type="inferred from homology"/>
<evidence type="ECO:0000256" key="7">
    <source>
        <dbReference type="ARBA" id="ARBA00023212"/>
    </source>
</evidence>
<dbReference type="GO" id="GO:0005930">
    <property type="term" value="C:axoneme"/>
    <property type="evidence" value="ECO:0007669"/>
    <property type="project" value="UniProtKB-SubCell"/>
</dbReference>
<feature type="compositionally biased region" description="Basic and acidic residues" evidence="9">
    <location>
        <begin position="60"/>
        <end position="75"/>
    </location>
</feature>
<organism evidence="10 11">
    <name type="scientific">Riccia sorocarpa</name>
    <dbReference type="NCBI Taxonomy" id="122646"/>
    <lineage>
        <taxon>Eukaryota</taxon>
        <taxon>Viridiplantae</taxon>
        <taxon>Streptophyta</taxon>
        <taxon>Embryophyta</taxon>
        <taxon>Marchantiophyta</taxon>
        <taxon>Marchantiopsida</taxon>
        <taxon>Marchantiidae</taxon>
        <taxon>Marchantiales</taxon>
        <taxon>Ricciaceae</taxon>
        <taxon>Riccia</taxon>
    </lineage>
</organism>
<evidence type="ECO:0000256" key="2">
    <source>
        <dbReference type="ARBA" id="ARBA00010500"/>
    </source>
</evidence>
<dbReference type="InterPro" id="IPR021897">
    <property type="entry name" value="FAP206"/>
</dbReference>
<comment type="caution">
    <text evidence="10">The sequence shown here is derived from an EMBL/GenBank/DDBJ whole genome shotgun (WGS) entry which is preliminary data.</text>
</comment>
<dbReference type="AlphaFoldDB" id="A0ABD3GAZ9"/>
<dbReference type="EMBL" id="JBJQOH010000008">
    <property type="protein sequence ID" value="KAL3675056.1"/>
    <property type="molecule type" value="Genomic_DNA"/>
</dbReference>
<keyword evidence="8" id="KW-0966">Cell projection</keyword>
<dbReference type="PANTHER" id="PTHR21442:SF0">
    <property type="entry name" value="CILIA- AND FLAGELLA-ASSOCIATED PROTEIN 206"/>
    <property type="match status" value="1"/>
</dbReference>
<evidence type="ECO:0000256" key="8">
    <source>
        <dbReference type="ARBA" id="ARBA00023273"/>
    </source>
</evidence>
<keyword evidence="5" id="KW-0970">Cilium biogenesis/degradation</keyword>
<gene>
    <name evidence="10" type="ORF">R1sor_025004</name>
</gene>
<evidence type="ECO:0000256" key="6">
    <source>
        <dbReference type="ARBA" id="ARBA00023069"/>
    </source>
</evidence>
<sequence>MQKPVQILTLLPEPLPCDFGTQTCTHPLPIHRWDEETLLNRIEELKKLKTDSSQTNASHFHRDNDAQVWPPKDKWTQTPISRGTTVAHHVRVLHNLRGGIHETPKVIKATFEMHDTVNPL</sequence>
<accession>A0ABD3GAZ9</accession>
<comment type="subcellular location">
    <subcellularLocation>
        <location evidence="1">Cytoplasm</location>
        <location evidence="1">Cytoskeleton</location>
        <location evidence="1">Cilium axoneme</location>
    </subcellularLocation>
</comment>
<comment type="similarity">
    <text evidence="2">Belongs to the CFAP206 family.</text>
</comment>
<dbReference type="PANTHER" id="PTHR21442">
    <property type="entry name" value="CILIA- AND FLAGELLA-ASSOCIATED PROTEIN 206"/>
    <property type="match status" value="1"/>
</dbReference>